<dbReference type="Gene3D" id="3.40.710.10">
    <property type="entry name" value="DD-peptidase/beta-lactamase superfamily"/>
    <property type="match status" value="1"/>
</dbReference>
<sequence>MEDLDHILDDITNPDTGSLHGAVFIAVDKSGNTIYQKASGRTSVDPDGAKPLQINALYWVASMTKLVTAVSVIQLVERGILSLDDDVREKLPELKDIQLLNDMKYGA</sequence>
<dbReference type="EMBL" id="MVGC01000212">
    <property type="protein sequence ID" value="RJE21688.1"/>
    <property type="molecule type" value="Genomic_DNA"/>
</dbReference>
<dbReference type="InterPro" id="IPR012338">
    <property type="entry name" value="Beta-lactam/transpept-like"/>
</dbReference>
<organism evidence="4 5">
    <name type="scientific">Aspergillus sclerotialis</name>
    <dbReference type="NCBI Taxonomy" id="2070753"/>
    <lineage>
        <taxon>Eukaryota</taxon>
        <taxon>Fungi</taxon>
        <taxon>Dikarya</taxon>
        <taxon>Ascomycota</taxon>
        <taxon>Pezizomycotina</taxon>
        <taxon>Eurotiomycetes</taxon>
        <taxon>Eurotiomycetidae</taxon>
        <taxon>Eurotiales</taxon>
        <taxon>Aspergillaceae</taxon>
        <taxon>Aspergillus</taxon>
        <taxon>Aspergillus subgen. Polypaecilum</taxon>
    </lineage>
</organism>
<dbReference type="OrthoDB" id="428260at2759"/>
<reference evidence="5" key="1">
    <citation type="submission" date="2017-02" db="EMBL/GenBank/DDBJ databases">
        <authorList>
            <person name="Tafer H."/>
            <person name="Lopandic K."/>
        </authorList>
    </citation>
    <scope>NUCLEOTIDE SEQUENCE [LARGE SCALE GENOMIC DNA]</scope>
    <source>
        <strain evidence="5">CBS 366.77</strain>
    </source>
</reference>
<feature type="domain" description="Beta-lactamase-related" evidence="3">
    <location>
        <begin position="23"/>
        <end position="95"/>
    </location>
</feature>
<keyword evidence="5" id="KW-1185">Reference proteome</keyword>
<keyword evidence="2" id="KW-0378">Hydrolase</keyword>
<name>A0A3A2ZEU9_9EURO</name>
<dbReference type="AlphaFoldDB" id="A0A3A2ZEU9"/>
<accession>A0A3A2ZEU9</accession>
<dbReference type="InterPro" id="IPR001466">
    <property type="entry name" value="Beta-lactam-related"/>
</dbReference>
<dbReference type="SUPFAM" id="SSF56601">
    <property type="entry name" value="beta-lactamase/transpeptidase-like"/>
    <property type="match status" value="1"/>
</dbReference>
<comment type="caution">
    <text evidence="4">The sequence shown here is derived from an EMBL/GenBank/DDBJ whole genome shotgun (WGS) entry which is preliminary data.</text>
</comment>
<comment type="similarity">
    <text evidence="1">Belongs to the class-A beta-lactamase family.</text>
</comment>
<gene>
    <name evidence="4" type="ORF">PHISCL_05989</name>
</gene>
<dbReference type="Proteomes" id="UP000266188">
    <property type="component" value="Unassembled WGS sequence"/>
</dbReference>
<dbReference type="InterPro" id="IPR050789">
    <property type="entry name" value="Diverse_Enzym_Activities"/>
</dbReference>
<evidence type="ECO:0000313" key="5">
    <source>
        <dbReference type="Proteomes" id="UP000266188"/>
    </source>
</evidence>
<protein>
    <submittedName>
        <fullName evidence="4">Beta-lactamase</fullName>
    </submittedName>
</protein>
<evidence type="ECO:0000256" key="2">
    <source>
        <dbReference type="ARBA" id="ARBA00022801"/>
    </source>
</evidence>
<evidence type="ECO:0000256" key="1">
    <source>
        <dbReference type="ARBA" id="ARBA00009009"/>
    </source>
</evidence>
<dbReference type="PANTHER" id="PTHR43283">
    <property type="entry name" value="BETA-LACTAMASE-RELATED"/>
    <property type="match status" value="1"/>
</dbReference>
<dbReference type="GO" id="GO:0016787">
    <property type="term" value="F:hydrolase activity"/>
    <property type="evidence" value="ECO:0007669"/>
    <property type="project" value="UniProtKB-KW"/>
</dbReference>
<dbReference type="PANTHER" id="PTHR43283:SF17">
    <property type="entry name" value="(LOVD), PUTATIVE (AFU_ORTHOLOGUE AFUA_5G00920)-RELATED"/>
    <property type="match status" value="1"/>
</dbReference>
<evidence type="ECO:0000259" key="3">
    <source>
        <dbReference type="Pfam" id="PF00144"/>
    </source>
</evidence>
<proteinExistence type="inferred from homology"/>
<dbReference type="STRING" id="2070753.A0A3A2ZEU9"/>
<evidence type="ECO:0000313" key="4">
    <source>
        <dbReference type="EMBL" id="RJE21688.1"/>
    </source>
</evidence>
<dbReference type="Pfam" id="PF00144">
    <property type="entry name" value="Beta-lactamase"/>
    <property type="match status" value="1"/>
</dbReference>